<dbReference type="EMBL" id="GBRH01234959">
    <property type="protein sequence ID" value="JAD62936.1"/>
    <property type="molecule type" value="Transcribed_RNA"/>
</dbReference>
<protein>
    <submittedName>
        <fullName evidence="1">Uncharacterized protein</fullName>
    </submittedName>
</protein>
<dbReference type="AlphaFoldDB" id="A0A0A9BHU8"/>
<organism evidence="1">
    <name type="scientific">Arundo donax</name>
    <name type="common">Giant reed</name>
    <name type="synonym">Donax arundinaceus</name>
    <dbReference type="NCBI Taxonomy" id="35708"/>
    <lineage>
        <taxon>Eukaryota</taxon>
        <taxon>Viridiplantae</taxon>
        <taxon>Streptophyta</taxon>
        <taxon>Embryophyta</taxon>
        <taxon>Tracheophyta</taxon>
        <taxon>Spermatophyta</taxon>
        <taxon>Magnoliopsida</taxon>
        <taxon>Liliopsida</taxon>
        <taxon>Poales</taxon>
        <taxon>Poaceae</taxon>
        <taxon>PACMAD clade</taxon>
        <taxon>Arundinoideae</taxon>
        <taxon>Arundineae</taxon>
        <taxon>Arundo</taxon>
    </lineage>
</organism>
<sequence>MNTHQNNSLTCSQQVSPHMYQKHGLSRRTILEYGDNI</sequence>
<reference evidence="1" key="1">
    <citation type="submission" date="2014-09" db="EMBL/GenBank/DDBJ databases">
        <authorList>
            <person name="Magalhaes I.L.F."/>
            <person name="Oliveira U."/>
            <person name="Santos F.R."/>
            <person name="Vidigal T.H.D.A."/>
            <person name="Brescovit A.D."/>
            <person name="Santos A.J."/>
        </authorList>
    </citation>
    <scope>NUCLEOTIDE SEQUENCE</scope>
    <source>
        <tissue evidence="1">Shoot tissue taken approximately 20 cm above the soil surface</tissue>
    </source>
</reference>
<proteinExistence type="predicted"/>
<accession>A0A0A9BHU8</accession>
<evidence type="ECO:0000313" key="1">
    <source>
        <dbReference type="EMBL" id="JAD62936.1"/>
    </source>
</evidence>
<reference evidence="1" key="2">
    <citation type="journal article" date="2015" name="Data Brief">
        <title>Shoot transcriptome of the giant reed, Arundo donax.</title>
        <authorList>
            <person name="Barrero R.A."/>
            <person name="Guerrero F.D."/>
            <person name="Moolhuijzen P."/>
            <person name="Goolsby J.A."/>
            <person name="Tidwell J."/>
            <person name="Bellgard S.E."/>
            <person name="Bellgard M.I."/>
        </authorList>
    </citation>
    <scope>NUCLEOTIDE SEQUENCE</scope>
    <source>
        <tissue evidence="1">Shoot tissue taken approximately 20 cm above the soil surface</tissue>
    </source>
</reference>
<name>A0A0A9BHU8_ARUDO</name>